<keyword evidence="4" id="KW-0560">Oxidoreductase</keyword>
<evidence type="ECO:0000259" key="5">
    <source>
        <dbReference type="Pfam" id="PF07992"/>
    </source>
</evidence>
<dbReference type="GO" id="GO:0050660">
    <property type="term" value="F:flavin adenine dinucleotide binding"/>
    <property type="evidence" value="ECO:0007669"/>
    <property type="project" value="TreeGrafter"/>
</dbReference>
<accession>A0AAV9JCL8</accession>
<comment type="similarity">
    <text evidence="1">Belongs to the FAD-dependent oxidoreductase family.</text>
</comment>
<dbReference type="AlphaFoldDB" id="A0AAV9JCL8"/>
<evidence type="ECO:0000256" key="4">
    <source>
        <dbReference type="ARBA" id="ARBA00023002"/>
    </source>
</evidence>
<dbReference type="PANTHER" id="PTHR43735:SF3">
    <property type="entry name" value="FERROPTOSIS SUPPRESSOR PROTEIN 1"/>
    <property type="match status" value="1"/>
</dbReference>
<sequence>MEVKGRKNIVIIGGSYGGVSIAHSLLKHALPSLPNANEFRIILISTAATALNRPACPRALISDDFFPQDKLFVDIPTIFQPYAPSDLFEFRKATVISLDHTERVITVELATGEVAHLPFYAAIIATGATQQSPLLGLSHDESHLRDVWQKFRTALPKAEKIVIAGGGPSAIETAGELGEYLNGRAGPFRPKPQHPKVDITVISSAANILPQLRNSIAESAELYLAQVGVTVLKGAAVKSTRPENVGTSLDNLTAPCTVTLANGHIFQADLYIPAYGWHPNTSFLPPTLLAPDGRVKVNPKTLRVDIAGPRIYAIGDAASAQRAAVHLTLAAVPILAANIKRDLLLDHGLQTQAAPADRELKVDTSETQLVPIGKGKGVGAFMGWRMPSIVVYWLKGRDYWLWTLGDLWSGKQWEKET</sequence>
<feature type="domain" description="FAD/NAD(P)-binding" evidence="5">
    <location>
        <begin position="8"/>
        <end position="322"/>
    </location>
</feature>
<dbReference type="PRINTS" id="PR00368">
    <property type="entry name" value="FADPNR"/>
</dbReference>
<dbReference type="Proteomes" id="UP001324427">
    <property type="component" value="Unassembled WGS sequence"/>
</dbReference>
<dbReference type="Gene3D" id="3.50.50.100">
    <property type="match status" value="1"/>
</dbReference>
<keyword evidence="7" id="KW-1185">Reference proteome</keyword>
<evidence type="ECO:0000256" key="2">
    <source>
        <dbReference type="ARBA" id="ARBA00022630"/>
    </source>
</evidence>
<keyword evidence="3" id="KW-0274">FAD</keyword>
<organism evidence="6 7">
    <name type="scientific">Oleoguttula mirabilis</name>
    <dbReference type="NCBI Taxonomy" id="1507867"/>
    <lineage>
        <taxon>Eukaryota</taxon>
        <taxon>Fungi</taxon>
        <taxon>Dikarya</taxon>
        <taxon>Ascomycota</taxon>
        <taxon>Pezizomycotina</taxon>
        <taxon>Dothideomycetes</taxon>
        <taxon>Dothideomycetidae</taxon>
        <taxon>Mycosphaerellales</taxon>
        <taxon>Teratosphaeriaceae</taxon>
        <taxon>Oleoguttula</taxon>
    </lineage>
</organism>
<evidence type="ECO:0000256" key="3">
    <source>
        <dbReference type="ARBA" id="ARBA00022827"/>
    </source>
</evidence>
<dbReference type="InterPro" id="IPR023753">
    <property type="entry name" value="FAD/NAD-binding_dom"/>
</dbReference>
<gene>
    <name evidence="6" type="ORF">LTR36_006048</name>
</gene>
<dbReference type="PANTHER" id="PTHR43735">
    <property type="entry name" value="APOPTOSIS-INDUCING FACTOR 1"/>
    <property type="match status" value="1"/>
</dbReference>
<protein>
    <recommendedName>
        <fullName evidence="5">FAD/NAD(P)-binding domain-containing protein</fullName>
    </recommendedName>
</protein>
<dbReference type="Pfam" id="PF07992">
    <property type="entry name" value="Pyr_redox_2"/>
    <property type="match status" value="1"/>
</dbReference>
<evidence type="ECO:0000256" key="1">
    <source>
        <dbReference type="ARBA" id="ARBA00006442"/>
    </source>
</evidence>
<evidence type="ECO:0000313" key="6">
    <source>
        <dbReference type="EMBL" id="KAK4542859.1"/>
    </source>
</evidence>
<dbReference type="GO" id="GO:0004174">
    <property type="term" value="F:electron-transferring-flavoprotein dehydrogenase activity"/>
    <property type="evidence" value="ECO:0007669"/>
    <property type="project" value="TreeGrafter"/>
</dbReference>
<dbReference type="InterPro" id="IPR036188">
    <property type="entry name" value="FAD/NAD-bd_sf"/>
</dbReference>
<dbReference type="GO" id="GO:0005737">
    <property type="term" value="C:cytoplasm"/>
    <property type="evidence" value="ECO:0007669"/>
    <property type="project" value="TreeGrafter"/>
</dbReference>
<evidence type="ECO:0000313" key="7">
    <source>
        <dbReference type="Proteomes" id="UP001324427"/>
    </source>
</evidence>
<reference evidence="6 7" key="1">
    <citation type="submission" date="2021-11" db="EMBL/GenBank/DDBJ databases">
        <title>Black yeast isolated from Biological Soil Crust.</title>
        <authorList>
            <person name="Kurbessoian T."/>
        </authorList>
    </citation>
    <scope>NUCLEOTIDE SEQUENCE [LARGE SCALE GENOMIC DNA]</scope>
    <source>
        <strain evidence="6 7">CCFEE 5522</strain>
    </source>
</reference>
<keyword evidence="2" id="KW-0285">Flavoprotein</keyword>
<name>A0AAV9JCL8_9PEZI</name>
<dbReference type="SUPFAM" id="SSF51905">
    <property type="entry name" value="FAD/NAD(P)-binding domain"/>
    <property type="match status" value="1"/>
</dbReference>
<dbReference type="EMBL" id="JAVFHQ010000037">
    <property type="protein sequence ID" value="KAK4542859.1"/>
    <property type="molecule type" value="Genomic_DNA"/>
</dbReference>
<dbReference type="PRINTS" id="PR00411">
    <property type="entry name" value="PNDRDTASEI"/>
</dbReference>
<comment type="caution">
    <text evidence="6">The sequence shown here is derived from an EMBL/GenBank/DDBJ whole genome shotgun (WGS) entry which is preliminary data.</text>
</comment>
<proteinExistence type="inferred from homology"/>